<evidence type="ECO:0000313" key="2">
    <source>
        <dbReference type="EMBL" id="CAB4220825.1"/>
    </source>
</evidence>
<evidence type="ECO:0000256" key="1">
    <source>
        <dbReference type="SAM" id="MobiDB-lite"/>
    </source>
</evidence>
<gene>
    <name evidence="2" type="ORF">UFOVP1636_53</name>
</gene>
<sequence>MDKSQKGPPGWNITDEEGPEITLGPEAMMPAQEVIKQAHKILLATFFTLQKEPR</sequence>
<name>A0A6J5SZJ0_9CAUD</name>
<organism evidence="2">
    <name type="scientific">uncultured Caudovirales phage</name>
    <dbReference type="NCBI Taxonomy" id="2100421"/>
    <lineage>
        <taxon>Viruses</taxon>
        <taxon>Duplodnaviria</taxon>
        <taxon>Heunggongvirae</taxon>
        <taxon>Uroviricota</taxon>
        <taxon>Caudoviricetes</taxon>
        <taxon>Peduoviridae</taxon>
        <taxon>Maltschvirus</taxon>
        <taxon>Maltschvirus maltsch</taxon>
    </lineage>
</organism>
<dbReference type="EMBL" id="LR797503">
    <property type="protein sequence ID" value="CAB4220825.1"/>
    <property type="molecule type" value="Genomic_DNA"/>
</dbReference>
<feature type="region of interest" description="Disordered" evidence="1">
    <location>
        <begin position="1"/>
        <end position="21"/>
    </location>
</feature>
<accession>A0A6J5SZJ0</accession>
<reference evidence="2" key="1">
    <citation type="submission" date="2020-05" db="EMBL/GenBank/DDBJ databases">
        <authorList>
            <person name="Chiriac C."/>
            <person name="Salcher M."/>
            <person name="Ghai R."/>
            <person name="Kavagutti S V."/>
        </authorList>
    </citation>
    <scope>NUCLEOTIDE SEQUENCE</scope>
</reference>
<protein>
    <submittedName>
        <fullName evidence="2">Uncharacterized protein</fullName>
    </submittedName>
</protein>
<proteinExistence type="predicted"/>